<dbReference type="AlphaFoldDB" id="A0A1G1YD93"/>
<dbReference type="InterPro" id="IPR014039">
    <property type="entry name" value="Transl_elong_EFTs/EF1B_dimer"/>
</dbReference>
<dbReference type="CDD" id="cd14275">
    <property type="entry name" value="UBA_EF-Ts"/>
    <property type="match status" value="1"/>
</dbReference>
<dbReference type="GO" id="GO:0005737">
    <property type="term" value="C:cytoplasm"/>
    <property type="evidence" value="ECO:0007669"/>
    <property type="project" value="UniProtKB-SubCell"/>
</dbReference>
<dbReference type="PANTHER" id="PTHR11741:SF0">
    <property type="entry name" value="ELONGATION FACTOR TS, MITOCHONDRIAL"/>
    <property type="match status" value="1"/>
</dbReference>
<evidence type="ECO:0000256" key="5">
    <source>
        <dbReference type="HAMAP-Rule" id="MF_00050"/>
    </source>
</evidence>
<keyword evidence="4 5" id="KW-0648">Protein biosynthesis</keyword>
<comment type="function">
    <text evidence="5">Associates with the EF-Tu.GDP complex and induces the exchange of GDP to GTP. It remains bound to the aminoacyl-tRNA.EF-Tu.GTP complex up to the GTP hydrolysis stage on the ribosome.</text>
</comment>
<comment type="similarity">
    <text evidence="1 5">Belongs to the EF-Ts family.</text>
</comment>
<comment type="caution">
    <text evidence="7">The sequence shown here is derived from an EMBL/GenBank/DDBJ whole genome shotgun (WGS) entry which is preliminary data.</text>
</comment>
<evidence type="ECO:0000313" key="7">
    <source>
        <dbReference type="EMBL" id="OGY50221.1"/>
    </source>
</evidence>
<name>A0A1G1YD93_9BACT</name>
<dbReference type="STRING" id="1797542.A3J59_04645"/>
<evidence type="ECO:0000313" key="8">
    <source>
        <dbReference type="Proteomes" id="UP000177310"/>
    </source>
</evidence>
<accession>A0A1G1YD93</accession>
<dbReference type="Proteomes" id="UP000177310">
    <property type="component" value="Unassembled WGS sequence"/>
</dbReference>
<dbReference type="GO" id="GO:0003746">
    <property type="term" value="F:translation elongation factor activity"/>
    <property type="evidence" value="ECO:0007669"/>
    <property type="project" value="UniProtKB-UniRule"/>
</dbReference>
<feature type="region of interest" description="Involved in Mg(2+) ion dislocation from EF-Tu" evidence="5">
    <location>
        <begin position="82"/>
        <end position="85"/>
    </location>
</feature>
<evidence type="ECO:0000256" key="2">
    <source>
        <dbReference type="ARBA" id="ARBA00016956"/>
    </source>
</evidence>
<organism evidence="7 8">
    <name type="scientific">Candidatus Buchananbacteria bacterium RIFCSPHIGHO2_02_FULL_56_16</name>
    <dbReference type="NCBI Taxonomy" id="1797542"/>
    <lineage>
        <taxon>Bacteria</taxon>
        <taxon>Candidatus Buchananiibacteriota</taxon>
    </lineage>
</organism>
<dbReference type="EMBL" id="MHIL01000033">
    <property type="protein sequence ID" value="OGY50221.1"/>
    <property type="molecule type" value="Genomic_DNA"/>
</dbReference>
<sequence>MAINLTILTQLRNLTGAGVADCRAALTEADGDLERAIEILREKGAVKAAKKISERTAHEGLVESYLHPNGKLGVLIEVRCETDFVAHNADFRQLVHDLAMQVAAANPLYLKPEDVPPAEIKKEQEIYRAQLKNDGKAEAMWEKIILGKLQKYYQAVCLLRQPFIKDDSLTVEQLVTDAITKLGEKIEVVAFTRYQI</sequence>
<dbReference type="SUPFAM" id="SSF46934">
    <property type="entry name" value="UBA-like"/>
    <property type="match status" value="1"/>
</dbReference>
<evidence type="ECO:0000256" key="4">
    <source>
        <dbReference type="ARBA" id="ARBA00022917"/>
    </source>
</evidence>
<dbReference type="SUPFAM" id="SSF54713">
    <property type="entry name" value="Elongation factor Ts (EF-Ts), dimerisation domain"/>
    <property type="match status" value="1"/>
</dbReference>
<dbReference type="Gene3D" id="1.10.8.10">
    <property type="entry name" value="DNA helicase RuvA subunit, C-terminal domain"/>
    <property type="match status" value="1"/>
</dbReference>
<dbReference type="InterPro" id="IPR036402">
    <property type="entry name" value="EF-Ts_dimer_sf"/>
</dbReference>
<dbReference type="HAMAP" id="MF_00050">
    <property type="entry name" value="EF_Ts"/>
    <property type="match status" value="1"/>
</dbReference>
<gene>
    <name evidence="5 7" type="primary">tsf</name>
    <name evidence="7" type="ORF">A3J59_04645</name>
</gene>
<dbReference type="FunFam" id="1.10.8.10:FF:000001">
    <property type="entry name" value="Elongation factor Ts"/>
    <property type="match status" value="1"/>
</dbReference>
<evidence type="ECO:0000256" key="1">
    <source>
        <dbReference type="ARBA" id="ARBA00005532"/>
    </source>
</evidence>
<feature type="domain" description="Translation elongation factor EFTs/EF1B dimerisation" evidence="6">
    <location>
        <begin position="32"/>
        <end position="196"/>
    </location>
</feature>
<keyword evidence="5" id="KW-0963">Cytoplasm</keyword>
<dbReference type="InterPro" id="IPR009060">
    <property type="entry name" value="UBA-like_sf"/>
</dbReference>
<keyword evidence="3 5" id="KW-0251">Elongation factor</keyword>
<dbReference type="Gene3D" id="3.30.479.20">
    <property type="entry name" value="Elongation factor Ts, dimerisation domain"/>
    <property type="match status" value="1"/>
</dbReference>
<dbReference type="Gene3D" id="1.10.286.20">
    <property type="match status" value="1"/>
</dbReference>
<dbReference type="Pfam" id="PF00889">
    <property type="entry name" value="EF_TS"/>
    <property type="match status" value="1"/>
</dbReference>
<evidence type="ECO:0000256" key="3">
    <source>
        <dbReference type="ARBA" id="ARBA00022768"/>
    </source>
</evidence>
<evidence type="ECO:0000259" key="6">
    <source>
        <dbReference type="Pfam" id="PF00889"/>
    </source>
</evidence>
<protein>
    <recommendedName>
        <fullName evidence="2 5">Elongation factor Ts</fullName>
        <shortName evidence="5">EF-Ts</shortName>
    </recommendedName>
</protein>
<reference evidence="7 8" key="1">
    <citation type="journal article" date="2016" name="Nat. Commun.">
        <title>Thousands of microbial genomes shed light on interconnected biogeochemical processes in an aquifer system.</title>
        <authorList>
            <person name="Anantharaman K."/>
            <person name="Brown C.T."/>
            <person name="Hug L.A."/>
            <person name="Sharon I."/>
            <person name="Castelle C.J."/>
            <person name="Probst A.J."/>
            <person name="Thomas B.C."/>
            <person name="Singh A."/>
            <person name="Wilkins M.J."/>
            <person name="Karaoz U."/>
            <person name="Brodie E.L."/>
            <person name="Williams K.H."/>
            <person name="Hubbard S.S."/>
            <person name="Banfield J.F."/>
        </authorList>
    </citation>
    <scope>NUCLEOTIDE SEQUENCE [LARGE SCALE GENOMIC DNA]</scope>
</reference>
<proteinExistence type="inferred from homology"/>
<dbReference type="PANTHER" id="PTHR11741">
    <property type="entry name" value="ELONGATION FACTOR TS"/>
    <property type="match status" value="1"/>
</dbReference>
<comment type="subcellular location">
    <subcellularLocation>
        <location evidence="5">Cytoplasm</location>
    </subcellularLocation>
</comment>
<dbReference type="InterPro" id="IPR001816">
    <property type="entry name" value="Transl_elong_EFTs/EF1B"/>
</dbReference>